<dbReference type="PROSITE" id="PS00028">
    <property type="entry name" value="ZINC_FINGER_C2H2_1"/>
    <property type="match status" value="5"/>
</dbReference>
<feature type="domain" description="C2H2-type" evidence="2">
    <location>
        <begin position="150"/>
        <end position="173"/>
    </location>
</feature>
<feature type="compositionally biased region" description="Basic and acidic residues" evidence="1">
    <location>
        <begin position="855"/>
        <end position="871"/>
    </location>
</feature>
<dbReference type="GO" id="GO:0003712">
    <property type="term" value="F:transcription coregulator activity"/>
    <property type="evidence" value="ECO:0007669"/>
    <property type="project" value="TreeGrafter"/>
</dbReference>
<keyword evidence="4" id="KW-1185">Reference proteome</keyword>
<dbReference type="GO" id="GO:0005634">
    <property type="term" value="C:nucleus"/>
    <property type="evidence" value="ECO:0007669"/>
    <property type="project" value="TreeGrafter"/>
</dbReference>
<feature type="domain" description="C2H2-type" evidence="2">
    <location>
        <begin position="269"/>
        <end position="292"/>
    </location>
</feature>
<organism evidence="3 4">
    <name type="scientific">Fusarium xylarioides</name>
    <dbReference type="NCBI Taxonomy" id="221167"/>
    <lineage>
        <taxon>Eukaryota</taxon>
        <taxon>Fungi</taxon>
        <taxon>Dikarya</taxon>
        <taxon>Ascomycota</taxon>
        <taxon>Pezizomycotina</taxon>
        <taxon>Sordariomycetes</taxon>
        <taxon>Hypocreomycetidae</taxon>
        <taxon>Hypocreales</taxon>
        <taxon>Nectriaceae</taxon>
        <taxon>Fusarium</taxon>
        <taxon>Fusarium fujikuroi species complex</taxon>
    </lineage>
</organism>
<feature type="domain" description="C2H2-type" evidence="2">
    <location>
        <begin position="237"/>
        <end position="259"/>
    </location>
</feature>
<accession>A0A9P7I2I7</accession>
<sequence>MEIEPIKCPYASHITKLCQKTFQSHEEAAKHLILEHNARPILLNGDGKYICYYGKDFGRSGCQETFPTQKKAREHLEQDHQNETDPIQCPVSSECKSNCYTADGLKHHVDNSHRVTTFRCTWKDCLKTCKTRGGLISHVDSKHKGKTWDCPVEGCTKTYKEESGRRGHMKKKHPNWRDPSKLQPSKPRRRKAKVAQASAKSVELDCPFSYCNDKSHTRDALKWHVYQKKHKGEPIPCQVEGCGQSFLDLRKWELHVKDHKNPPVESHACRYETCPKTFKTEEQADEHYQTQHIDPRHGRTCPTCNETFSSNDARRYHELRIHARTFCCSRLHCNQRFETCEMAIEHSLGIDHDFVGKLYTCPVPHCAVTAAGRGLIGNKLENHFGRHVRLDNVPEGIELVRILAPAPQPLPRLPLFEAIYRHNAYLSMQQKTSPGQDEEKVSKTEDLGHAVDDVMGVDYEALEQYNLDLPDDMPLEEDNLGPAEGDDEELFSERHRSYIMEQNAEFWENHKDQPINLHGRGRICCGPGLGTGDFVLEPCPGRVVIDLDTARLRLVGLKNGKQTITLNYACVSCFTLKRARAFLEQGKAKSDGSLENVDLTVLRHLFADAAKKKWTCPPEFQRVLERVKDIEEGSMPPSSLLILDTEFSVATRQPWEVTIIEYLSAKTRLNALLDHGDGLSHESQERRIGQISKMHAKNVYNPKRNLDKLNVHQVAKACKEIGIDSDTLFVIWATYPLDLQLLRNYLETGGYEGILPNDNQCIPVCQTFRQNLPRIKLGKQFPVRLEIIFPVFYPGHKLIGANHQALADCQQARDMCLSVPELCKPVKERKIQWRPEHIKKPSAGSLHDYFSTTNEKQRSDDAPGKSEEKSKSTRKPLKPPMRQSKLCFAGQVQSESQEAAPTSDITKPLRSSKRLQSTHK</sequence>
<dbReference type="PANTHER" id="PTHR46179:SF26">
    <property type="entry name" value="ZINC FINGER PROTEIN 423 HOMOLOG"/>
    <property type="match status" value="1"/>
</dbReference>
<dbReference type="InterPro" id="IPR051061">
    <property type="entry name" value="Zinc_finger_trans_reg"/>
</dbReference>
<gene>
    <name evidence="3" type="ORF">H9Q72_001609</name>
</gene>
<feature type="region of interest" description="Disordered" evidence="1">
    <location>
        <begin position="834"/>
        <end position="920"/>
    </location>
</feature>
<reference evidence="3" key="2">
    <citation type="submission" date="2020-10" db="EMBL/GenBank/DDBJ databases">
        <authorList>
            <person name="Peck L.D."/>
            <person name="Nowell R.W."/>
            <person name="Flood J."/>
            <person name="Ryan M.J."/>
            <person name="Barraclough T.G."/>
        </authorList>
    </citation>
    <scope>NUCLEOTIDE SEQUENCE</scope>
    <source>
        <strain evidence="3">IMI 127659i</strain>
    </source>
</reference>
<feature type="domain" description="C2H2-type" evidence="2">
    <location>
        <begin position="301"/>
        <end position="322"/>
    </location>
</feature>
<reference evidence="3" key="1">
    <citation type="journal article" date="2020" name="bioRxiv">
        <title>Historical genomics reveals the evolutionary mechanisms behind multiple outbreaks of the host-specific coffee wilt pathogen Fusarium xylarioides.</title>
        <authorList>
            <person name="Peck D."/>
            <person name="Nowell R.W."/>
            <person name="Flood J."/>
            <person name="Ryan M.J."/>
            <person name="Barraclough T.G."/>
        </authorList>
    </citation>
    <scope>NUCLEOTIDE SEQUENCE</scope>
    <source>
        <strain evidence="3">IMI 127659i</strain>
    </source>
</reference>
<dbReference type="EMBL" id="JADFTT010000028">
    <property type="protein sequence ID" value="KAG5772113.1"/>
    <property type="molecule type" value="Genomic_DNA"/>
</dbReference>
<evidence type="ECO:0000259" key="2">
    <source>
        <dbReference type="PROSITE" id="PS00028"/>
    </source>
</evidence>
<dbReference type="GO" id="GO:0006357">
    <property type="term" value="P:regulation of transcription by RNA polymerase II"/>
    <property type="evidence" value="ECO:0007669"/>
    <property type="project" value="TreeGrafter"/>
</dbReference>
<evidence type="ECO:0000313" key="3">
    <source>
        <dbReference type="EMBL" id="KAG5772113.1"/>
    </source>
</evidence>
<dbReference type="Proteomes" id="UP000750502">
    <property type="component" value="Unassembled WGS sequence"/>
</dbReference>
<evidence type="ECO:0000313" key="4">
    <source>
        <dbReference type="Proteomes" id="UP000750502"/>
    </source>
</evidence>
<protein>
    <recommendedName>
        <fullName evidence="2">C2H2-type domain-containing protein</fullName>
    </recommendedName>
</protein>
<dbReference type="SMART" id="SM00355">
    <property type="entry name" value="ZnF_C2H2"/>
    <property type="match status" value="10"/>
</dbReference>
<comment type="caution">
    <text evidence="3">The sequence shown here is derived from an EMBL/GenBank/DDBJ whole genome shotgun (WGS) entry which is preliminary data.</text>
</comment>
<dbReference type="PANTHER" id="PTHR46179">
    <property type="entry name" value="ZINC FINGER PROTEIN"/>
    <property type="match status" value="1"/>
</dbReference>
<feature type="compositionally biased region" description="Basic residues" evidence="1">
    <location>
        <begin position="910"/>
        <end position="920"/>
    </location>
</feature>
<feature type="compositionally biased region" description="Polar residues" evidence="1">
    <location>
        <begin position="891"/>
        <end position="905"/>
    </location>
</feature>
<proteinExistence type="predicted"/>
<dbReference type="InterPro" id="IPR013087">
    <property type="entry name" value="Znf_C2H2_type"/>
</dbReference>
<dbReference type="OrthoDB" id="6077919at2759"/>
<evidence type="ECO:0000256" key="1">
    <source>
        <dbReference type="SAM" id="MobiDB-lite"/>
    </source>
</evidence>
<feature type="domain" description="C2H2-type" evidence="2">
    <location>
        <begin position="120"/>
        <end position="143"/>
    </location>
</feature>
<feature type="region of interest" description="Disordered" evidence="1">
    <location>
        <begin position="161"/>
        <end position="193"/>
    </location>
</feature>
<dbReference type="Gene3D" id="3.30.160.60">
    <property type="entry name" value="Classic Zinc Finger"/>
    <property type="match status" value="2"/>
</dbReference>
<dbReference type="AlphaFoldDB" id="A0A9P7I2I7"/>
<name>A0A9P7I2I7_9HYPO</name>